<evidence type="ECO:0000256" key="4">
    <source>
        <dbReference type="ARBA" id="ARBA00023163"/>
    </source>
</evidence>
<dbReference type="EMBL" id="JARAOO010000005">
    <property type="protein sequence ID" value="KAJ7969126.1"/>
    <property type="molecule type" value="Genomic_DNA"/>
</dbReference>
<comment type="similarity">
    <text evidence="2 6">Belongs to the eukaryotic RPC34/RPC39 RNA polymerase subunit family.</text>
</comment>
<dbReference type="FunFam" id="1.10.10.10:FF:000116">
    <property type="entry name" value="DNA-directed RNA polymerase III subunit RPC6"/>
    <property type="match status" value="1"/>
</dbReference>
<accession>A0AAD7M373</accession>
<evidence type="ECO:0000256" key="7">
    <source>
        <dbReference type="SAM" id="MobiDB-lite"/>
    </source>
</evidence>
<protein>
    <recommendedName>
        <fullName evidence="6">DNA-directed RNA polymerase III subunit RPC6</fullName>
        <shortName evidence="6">RNA polymerase III subunit C6</shortName>
    </recommendedName>
</protein>
<keyword evidence="5 6" id="KW-0539">Nucleus</keyword>
<dbReference type="GO" id="GO:0005666">
    <property type="term" value="C:RNA polymerase III complex"/>
    <property type="evidence" value="ECO:0007669"/>
    <property type="project" value="UniProtKB-UniRule"/>
</dbReference>
<dbReference type="InterPro" id="IPR007832">
    <property type="entry name" value="RNA_pol_Rpc34"/>
</dbReference>
<dbReference type="Gene3D" id="1.10.10.10">
    <property type="entry name" value="Winged helix-like DNA-binding domain superfamily/Winged helix DNA-binding domain"/>
    <property type="match status" value="1"/>
</dbReference>
<dbReference type="GO" id="GO:0006383">
    <property type="term" value="P:transcription by RNA polymerase III"/>
    <property type="evidence" value="ECO:0007669"/>
    <property type="project" value="UniProtKB-UniRule"/>
</dbReference>
<dbReference type="PIRSF" id="PIRSF028763">
    <property type="entry name" value="RNA_pol_Rpc34"/>
    <property type="match status" value="1"/>
</dbReference>
<evidence type="ECO:0000256" key="5">
    <source>
        <dbReference type="ARBA" id="ARBA00023242"/>
    </source>
</evidence>
<evidence type="ECO:0000256" key="1">
    <source>
        <dbReference type="ARBA" id="ARBA00004123"/>
    </source>
</evidence>
<dbReference type="PANTHER" id="PTHR12780">
    <property type="entry name" value="RNA POLYMERASE III DNA DIRECTED , 39KD SUBUNIT-RELATED"/>
    <property type="match status" value="1"/>
</dbReference>
<keyword evidence="3 6" id="KW-0240">DNA-directed RNA polymerase</keyword>
<dbReference type="AlphaFoldDB" id="A0AAD7M373"/>
<comment type="subcellular location">
    <subcellularLocation>
        <location evidence="1 6">Nucleus</location>
    </subcellularLocation>
</comment>
<keyword evidence="4 6" id="KW-0804">Transcription</keyword>
<evidence type="ECO:0000256" key="2">
    <source>
        <dbReference type="ARBA" id="ARBA00011038"/>
    </source>
</evidence>
<organism evidence="8 9">
    <name type="scientific">Quillaja saponaria</name>
    <name type="common">Soap bark tree</name>
    <dbReference type="NCBI Taxonomy" id="32244"/>
    <lineage>
        <taxon>Eukaryota</taxon>
        <taxon>Viridiplantae</taxon>
        <taxon>Streptophyta</taxon>
        <taxon>Embryophyta</taxon>
        <taxon>Tracheophyta</taxon>
        <taxon>Spermatophyta</taxon>
        <taxon>Magnoliopsida</taxon>
        <taxon>eudicotyledons</taxon>
        <taxon>Gunneridae</taxon>
        <taxon>Pentapetalae</taxon>
        <taxon>rosids</taxon>
        <taxon>fabids</taxon>
        <taxon>Fabales</taxon>
        <taxon>Quillajaceae</taxon>
        <taxon>Quillaja</taxon>
    </lineage>
</organism>
<dbReference type="InterPro" id="IPR036388">
    <property type="entry name" value="WH-like_DNA-bd_sf"/>
</dbReference>
<dbReference type="InterPro" id="IPR036390">
    <property type="entry name" value="WH_DNA-bd_sf"/>
</dbReference>
<evidence type="ECO:0000256" key="3">
    <source>
        <dbReference type="ARBA" id="ARBA00022478"/>
    </source>
</evidence>
<dbReference type="Pfam" id="PF05158">
    <property type="entry name" value="RNA_pol_Rpc34"/>
    <property type="match status" value="1"/>
</dbReference>
<proteinExistence type="inferred from homology"/>
<dbReference type="GO" id="GO:0005737">
    <property type="term" value="C:cytoplasm"/>
    <property type="evidence" value="ECO:0007669"/>
    <property type="project" value="UniProtKB-ARBA"/>
</dbReference>
<dbReference type="SUPFAM" id="SSF46785">
    <property type="entry name" value="Winged helix' DNA-binding domain"/>
    <property type="match status" value="1"/>
</dbReference>
<comment type="caution">
    <text evidence="8">The sequence shown here is derived from an EMBL/GenBank/DDBJ whole genome shotgun (WGS) entry which is preliminary data.</text>
</comment>
<feature type="region of interest" description="Disordered" evidence="7">
    <location>
        <begin position="13"/>
        <end position="33"/>
    </location>
</feature>
<name>A0AAD7M373_QUISA</name>
<dbReference type="GO" id="GO:0005654">
    <property type="term" value="C:nucleoplasm"/>
    <property type="evidence" value="ECO:0007669"/>
    <property type="project" value="UniProtKB-ARBA"/>
</dbReference>
<gene>
    <name evidence="8" type="ORF">O6P43_013130</name>
</gene>
<reference evidence="8" key="1">
    <citation type="journal article" date="2023" name="Science">
        <title>Elucidation of the pathway for biosynthesis of saponin adjuvants from the soapbark tree.</title>
        <authorList>
            <person name="Reed J."/>
            <person name="Orme A."/>
            <person name="El-Demerdash A."/>
            <person name="Owen C."/>
            <person name="Martin L.B.B."/>
            <person name="Misra R.C."/>
            <person name="Kikuchi S."/>
            <person name="Rejzek M."/>
            <person name="Martin A.C."/>
            <person name="Harkess A."/>
            <person name="Leebens-Mack J."/>
            <person name="Louveau T."/>
            <person name="Stephenson M.J."/>
            <person name="Osbourn A."/>
        </authorList>
    </citation>
    <scope>NUCLEOTIDE SEQUENCE</scope>
    <source>
        <strain evidence="8">S10</strain>
    </source>
</reference>
<comment type="function">
    <text evidence="6">DNA-dependent RNA polymerase catalyzes the transcription of DNA into RNA using the four ribonucleoside triphosphates as substrates. Specific peripheric component of RNA polymerase III which synthesizes small RNAs, such as 5S rRNA and tRNAs.</text>
</comment>
<sequence length="247" mass="27736">MIGGFAEIGMRRLQGPSSLKRKQPDSGSPSDSLTDAERILYNLIRGKQDMGIWSRDMKRETNLPDQIVNKSLKSLLAKQLIKEVVNIQKKGSKHYMATEFEPSKEITGGEWYADGSLDVAFISILKDQCLKYISKKVATADEILDWMKKSRMFSVDLTTKQIEQILRALVLDNDIMEIKSTGYGDFSSVKEGRVCYKCTKKDSRRGEPNAGAMASIPCGVCPRISHCTPDGIISPTTCVYYTKWLDF</sequence>
<evidence type="ECO:0000313" key="8">
    <source>
        <dbReference type="EMBL" id="KAJ7969126.1"/>
    </source>
</evidence>
<dbReference type="InterPro" id="IPR016049">
    <property type="entry name" value="RNA_pol_Rpc34-like"/>
</dbReference>
<keyword evidence="9" id="KW-1185">Reference proteome</keyword>
<dbReference type="Proteomes" id="UP001163823">
    <property type="component" value="Chromosome 5"/>
</dbReference>
<dbReference type="KEGG" id="qsa:O6P43_013130"/>
<evidence type="ECO:0000313" key="9">
    <source>
        <dbReference type="Proteomes" id="UP001163823"/>
    </source>
</evidence>
<evidence type="ECO:0000256" key="6">
    <source>
        <dbReference type="PIRNR" id="PIRNR028763"/>
    </source>
</evidence>